<dbReference type="CDD" id="cd00088">
    <property type="entry name" value="HPT"/>
    <property type="match status" value="1"/>
</dbReference>
<dbReference type="Gene3D" id="1.20.120.160">
    <property type="entry name" value="HPT domain"/>
    <property type="match status" value="1"/>
</dbReference>
<gene>
    <name evidence="4" type="ORF">J0G10_09040</name>
</gene>
<sequence>MTDQHVDRDVLDTLRDVMEENYPDLLDTFLIDSESRVQVLQTTADAEVLSEVAHSFKGSASNMGAVRLAVLCQKLESEARDKSPAENVRLVADISVEFAEIRTVYEDERQHATTH</sequence>
<accession>A0ABX8YWT6</accession>
<keyword evidence="2" id="KW-0597">Phosphoprotein</keyword>
<dbReference type="RefSeq" id="WP_095050181.1">
    <property type="nucleotide sequence ID" value="NZ_CP071586.1"/>
</dbReference>
<proteinExistence type="predicted"/>
<dbReference type="Pfam" id="PF01627">
    <property type="entry name" value="Hpt"/>
    <property type="match status" value="1"/>
</dbReference>
<dbReference type="InterPro" id="IPR008207">
    <property type="entry name" value="Sig_transdc_His_kin_Hpt_dom"/>
</dbReference>
<evidence type="ECO:0000313" key="5">
    <source>
        <dbReference type="Proteomes" id="UP000824588"/>
    </source>
</evidence>
<evidence type="ECO:0000313" key="4">
    <source>
        <dbReference type="EMBL" id="QYY83581.1"/>
    </source>
</evidence>
<dbReference type="SUPFAM" id="SSF47226">
    <property type="entry name" value="Histidine-containing phosphotransfer domain, HPT domain"/>
    <property type="match status" value="1"/>
</dbReference>
<evidence type="ECO:0000256" key="2">
    <source>
        <dbReference type="PROSITE-ProRule" id="PRU00110"/>
    </source>
</evidence>
<keyword evidence="1" id="KW-0902">Two-component regulatory system</keyword>
<name>A0ABX8YWT6_9PSED</name>
<dbReference type="PROSITE" id="PS50894">
    <property type="entry name" value="HPT"/>
    <property type="match status" value="1"/>
</dbReference>
<feature type="modified residue" description="Phosphohistidine" evidence="2">
    <location>
        <position position="54"/>
    </location>
</feature>
<evidence type="ECO:0000259" key="3">
    <source>
        <dbReference type="PROSITE" id="PS50894"/>
    </source>
</evidence>
<organism evidence="4 5">
    <name type="scientific">Pseudomonas germanica</name>
    <dbReference type="NCBI Taxonomy" id="2815720"/>
    <lineage>
        <taxon>Bacteria</taxon>
        <taxon>Pseudomonadati</taxon>
        <taxon>Pseudomonadota</taxon>
        <taxon>Gammaproteobacteria</taxon>
        <taxon>Pseudomonadales</taxon>
        <taxon>Pseudomonadaceae</taxon>
        <taxon>Pseudomonas</taxon>
    </lineage>
</organism>
<protein>
    <submittedName>
        <fullName evidence="4">Hpt domain-containing protein</fullName>
    </submittedName>
</protein>
<dbReference type="EMBL" id="CP071586">
    <property type="protein sequence ID" value="QYY83581.1"/>
    <property type="molecule type" value="Genomic_DNA"/>
</dbReference>
<feature type="domain" description="HPt" evidence="3">
    <location>
        <begin position="15"/>
        <end position="115"/>
    </location>
</feature>
<evidence type="ECO:0000256" key="1">
    <source>
        <dbReference type="ARBA" id="ARBA00023012"/>
    </source>
</evidence>
<keyword evidence="5" id="KW-1185">Reference proteome</keyword>
<dbReference type="InterPro" id="IPR036641">
    <property type="entry name" value="HPT_dom_sf"/>
</dbReference>
<dbReference type="Proteomes" id="UP000824588">
    <property type="component" value="Chromosome"/>
</dbReference>
<reference evidence="4 5" key="1">
    <citation type="journal article" date="2022" name="Int. J. Syst. Evol. Microbiol.">
        <title>Pseudomonas germanica sp. nov., isolated from Iris germanica rhizomes.</title>
        <authorList>
            <person name="Atanasov K.E."/>
            <person name="Galbis D.M."/>
            <person name="Gallego J."/>
            <person name="Serpico A."/>
            <person name="Bosch M."/>
            <person name="Altabella T."/>
            <person name="Ferrer A."/>
        </authorList>
    </citation>
    <scope>NUCLEOTIDE SEQUENCE [LARGE SCALE GENOMIC DNA]</scope>
    <source>
        <strain evidence="4 5">FIT28</strain>
    </source>
</reference>